<reference evidence="2 3" key="1">
    <citation type="submission" date="2018-05" db="EMBL/GenBank/DDBJ databases">
        <title>Marinilabilia rubrum sp. nov., isolated from saltern sediment.</title>
        <authorList>
            <person name="Zhang R."/>
        </authorList>
    </citation>
    <scope>NUCLEOTIDE SEQUENCE [LARGE SCALE GENOMIC DNA]</scope>
    <source>
        <strain evidence="2 3">WTE16</strain>
    </source>
</reference>
<dbReference type="AlphaFoldDB" id="A0A2U2BD76"/>
<evidence type="ECO:0000256" key="1">
    <source>
        <dbReference type="SAM" id="SignalP"/>
    </source>
</evidence>
<evidence type="ECO:0000313" key="3">
    <source>
        <dbReference type="Proteomes" id="UP000244956"/>
    </source>
</evidence>
<sequence length="268" mass="28499">MKTTIIVAIAFLVASYSAQSQSYFEKELKDVRKILIEQIPGTILIKQSEDNSIRIETDREVPKEEDERAEGLRPVNGNIDNTGLGLSLLQSGTNITLTASFQFDNDYHYTVHIPGNLAVSANYTSPFAGKEIDIQSLSNAIEVKTLAADVKFEAITGPAVFHSISGDIEGTFSALSQEAPSSITSVSGLIDIALPPSTGANISLKSITGKIYTGFDITLKKQASASDGRAKGLPQIGGMASETEGSINGGGVNLSIQNISGNIYLRDK</sequence>
<feature type="chain" id="PRO_5015632397" description="Adhesin domain-containing protein" evidence="1">
    <location>
        <begin position="21"/>
        <end position="268"/>
    </location>
</feature>
<protein>
    <recommendedName>
        <fullName evidence="4">Adhesin domain-containing protein</fullName>
    </recommendedName>
</protein>
<gene>
    <name evidence="2" type="ORF">DDZ16_00545</name>
</gene>
<evidence type="ECO:0008006" key="4">
    <source>
        <dbReference type="Google" id="ProtNLM"/>
    </source>
</evidence>
<organism evidence="2 3">
    <name type="scientific">Marinilabilia rubra</name>
    <dbReference type="NCBI Taxonomy" id="2162893"/>
    <lineage>
        <taxon>Bacteria</taxon>
        <taxon>Pseudomonadati</taxon>
        <taxon>Bacteroidota</taxon>
        <taxon>Bacteroidia</taxon>
        <taxon>Marinilabiliales</taxon>
        <taxon>Marinilabiliaceae</taxon>
        <taxon>Marinilabilia</taxon>
    </lineage>
</organism>
<name>A0A2U2BD76_9BACT</name>
<dbReference type="EMBL" id="QEWP01000001">
    <property type="protein sequence ID" value="PWE01011.1"/>
    <property type="molecule type" value="Genomic_DNA"/>
</dbReference>
<accession>A0A2U2BD76</accession>
<dbReference type="Proteomes" id="UP000244956">
    <property type="component" value="Unassembled WGS sequence"/>
</dbReference>
<dbReference type="RefSeq" id="WP_109262466.1">
    <property type="nucleotide sequence ID" value="NZ_QEWP01000001.1"/>
</dbReference>
<evidence type="ECO:0000313" key="2">
    <source>
        <dbReference type="EMBL" id="PWE01011.1"/>
    </source>
</evidence>
<proteinExistence type="predicted"/>
<feature type="signal peptide" evidence="1">
    <location>
        <begin position="1"/>
        <end position="20"/>
    </location>
</feature>
<comment type="caution">
    <text evidence="2">The sequence shown here is derived from an EMBL/GenBank/DDBJ whole genome shotgun (WGS) entry which is preliminary data.</text>
</comment>
<keyword evidence="3" id="KW-1185">Reference proteome</keyword>
<keyword evidence="1" id="KW-0732">Signal</keyword>
<dbReference type="OrthoDB" id="1114934at2"/>